<dbReference type="GO" id="GO:0008610">
    <property type="term" value="P:lipid biosynthetic process"/>
    <property type="evidence" value="ECO:0007669"/>
    <property type="project" value="UniProtKB-ARBA"/>
</dbReference>
<dbReference type="SUPFAM" id="SSF56801">
    <property type="entry name" value="Acetyl-CoA synthetase-like"/>
    <property type="match status" value="5"/>
</dbReference>
<dbReference type="Pfam" id="PF00501">
    <property type="entry name" value="AMP-binding"/>
    <property type="match status" value="5"/>
</dbReference>
<dbReference type="FunFam" id="3.30.300.30:FF:000010">
    <property type="entry name" value="Enterobactin synthetase component F"/>
    <property type="match status" value="1"/>
</dbReference>
<dbReference type="SUPFAM" id="SSF47336">
    <property type="entry name" value="ACP-like"/>
    <property type="match status" value="5"/>
</dbReference>
<comment type="cofactor">
    <cofactor evidence="1">
        <name>pantetheine 4'-phosphate</name>
        <dbReference type="ChEBI" id="CHEBI:47942"/>
    </cofactor>
</comment>
<dbReference type="PROSITE" id="PS50075">
    <property type="entry name" value="CARRIER"/>
    <property type="match status" value="5"/>
</dbReference>
<dbReference type="NCBIfam" id="TIGR01733">
    <property type="entry name" value="AA-adenyl-dom"/>
    <property type="match status" value="5"/>
</dbReference>
<evidence type="ECO:0000256" key="2">
    <source>
        <dbReference type="ARBA" id="ARBA00006432"/>
    </source>
</evidence>
<keyword evidence="3" id="KW-0596">Phosphopantetheine</keyword>
<feature type="domain" description="Carrier" evidence="7">
    <location>
        <begin position="4630"/>
        <end position="4704"/>
    </location>
</feature>
<dbReference type="CDD" id="cd19543">
    <property type="entry name" value="DCL_NRPS"/>
    <property type="match status" value="1"/>
</dbReference>
<dbReference type="InterPro" id="IPR020845">
    <property type="entry name" value="AMP-binding_CS"/>
</dbReference>
<dbReference type="Pfam" id="PF00668">
    <property type="entry name" value="Condensation"/>
    <property type="match status" value="7"/>
</dbReference>
<protein>
    <submittedName>
        <fullName evidence="8">Amino acid adenylation domain-containing protein</fullName>
    </submittedName>
</protein>
<evidence type="ECO:0000256" key="4">
    <source>
        <dbReference type="ARBA" id="ARBA00022553"/>
    </source>
</evidence>
<dbReference type="GO" id="GO:0044550">
    <property type="term" value="P:secondary metabolite biosynthetic process"/>
    <property type="evidence" value="ECO:0007669"/>
    <property type="project" value="TreeGrafter"/>
</dbReference>
<dbReference type="PANTHER" id="PTHR45527:SF1">
    <property type="entry name" value="FATTY ACID SYNTHASE"/>
    <property type="match status" value="1"/>
</dbReference>
<gene>
    <name evidence="8" type="ORF">GSM42_05500</name>
</gene>
<keyword evidence="5" id="KW-0677">Repeat</keyword>
<dbReference type="InterPro" id="IPR045851">
    <property type="entry name" value="AMP-bd_C_sf"/>
</dbReference>
<feature type="domain" description="Carrier" evidence="7">
    <location>
        <begin position="3620"/>
        <end position="3695"/>
    </location>
</feature>
<feature type="domain" description="Carrier" evidence="7">
    <location>
        <begin position="2140"/>
        <end position="2214"/>
    </location>
</feature>
<organism evidence="8 9">
    <name type="scientific">Shimazuella alba</name>
    <dbReference type="NCBI Taxonomy" id="2690964"/>
    <lineage>
        <taxon>Bacteria</taxon>
        <taxon>Bacillati</taxon>
        <taxon>Bacillota</taxon>
        <taxon>Bacilli</taxon>
        <taxon>Bacillales</taxon>
        <taxon>Thermoactinomycetaceae</taxon>
        <taxon>Shimazuella</taxon>
    </lineage>
</organism>
<dbReference type="GO" id="GO:0043041">
    <property type="term" value="P:amino acid activation for nonribosomal peptide biosynthetic process"/>
    <property type="evidence" value="ECO:0007669"/>
    <property type="project" value="TreeGrafter"/>
</dbReference>
<dbReference type="GO" id="GO:0017000">
    <property type="term" value="P:antibiotic biosynthetic process"/>
    <property type="evidence" value="ECO:0007669"/>
    <property type="project" value="UniProtKB-KW"/>
</dbReference>
<dbReference type="InterPro" id="IPR006162">
    <property type="entry name" value="Ppantetheine_attach_site"/>
</dbReference>
<dbReference type="Gene3D" id="2.30.38.10">
    <property type="entry name" value="Luciferase, Domain 3"/>
    <property type="match status" value="5"/>
</dbReference>
<dbReference type="InterPro" id="IPR009081">
    <property type="entry name" value="PP-bd_ACP"/>
</dbReference>
<dbReference type="Pfam" id="PF00550">
    <property type="entry name" value="PP-binding"/>
    <property type="match status" value="5"/>
</dbReference>
<evidence type="ECO:0000259" key="7">
    <source>
        <dbReference type="PROSITE" id="PS50075"/>
    </source>
</evidence>
<dbReference type="GO" id="GO:0072330">
    <property type="term" value="P:monocarboxylic acid biosynthetic process"/>
    <property type="evidence" value="ECO:0007669"/>
    <property type="project" value="UniProtKB-ARBA"/>
</dbReference>
<dbReference type="FunFam" id="3.30.559.30:FF:000001">
    <property type="entry name" value="Non-ribosomal peptide synthetase"/>
    <property type="match status" value="1"/>
</dbReference>
<evidence type="ECO:0000313" key="9">
    <source>
        <dbReference type="Proteomes" id="UP000430692"/>
    </source>
</evidence>
<evidence type="ECO:0000256" key="3">
    <source>
        <dbReference type="ARBA" id="ARBA00022450"/>
    </source>
</evidence>
<dbReference type="SUPFAM" id="SSF52777">
    <property type="entry name" value="CoA-dependent acyltransferases"/>
    <property type="match status" value="14"/>
</dbReference>
<dbReference type="InterPro" id="IPR025110">
    <property type="entry name" value="AMP-bd_C"/>
</dbReference>
<dbReference type="NCBIfam" id="NF004282">
    <property type="entry name" value="PRK05691.1"/>
    <property type="match status" value="8"/>
</dbReference>
<evidence type="ECO:0000313" key="8">
    <source>
        <dbReference type="EMBL" id="MXQ53196.1"/>
    </source>
</evidence>
<feature type="domain" description="Carrier" evidence="7">
    <location>
        <begin position="5652"/>
        <end position="5726"/>
    </location>
</feature>
<dbReference type="Gene3D" id="1.10.1200.10">
    <property type="entry name" value="ACP-like"/>
    <property type="match status" value="5"/>
</dbReference>
<dbReference type="GO" id="GO:0003824">
    <property type="term" value="F:catalytic activity"/>
    <property type="evidence" value="ECO:0007669"/>
    <property type="project" value="InterPro"/>
</dbReference>
<dbReference type="Pfam" id="PF13193">
    <property type="entry name" value="AMP-binding_C"/>
    <property type="match status" value="4"/>
</dbReference>
<name>A0A6I4VTN1_9BACL</name>
<dbReference type="CDD" id="cd19531">
    <property type="entry name" value="LCL_NRPS-like"/>
    <property type="match status" value="4"/>
</dbReference>
<dbReference type="InterPro" id="IPR001242">
    <property type="entry name" value="Condensation_dom"/>
</dbReference>
<sequence length="6194" mass="700192">MNKKNLGIKGRQLETLLINHPHVSHVKINLEQNKQIIYFVPNGVQSPKKYELRQYLKKNTTDDLSSTIFVEVPSLEEAKVTSFPIAPSTTTEELIAEIWEIWGNKSYTSTDETFVEEHLVSEMVDHVNQTFEVELLIDFALDTPLMEVAEYIDSQLKEISTEQMIVDKQKPVVLSSSQQRLWFWEQLVSGTTVYSVPAAYRLVGDIHVEKLKHSFEMLLQRHVILRAAFHANEDGIPVQQIHPQLENWFSYEDLQNQDHPEELVDMLIAKEIKKPFDLIQGPLFRVFLYRLENDLRLLILAHHLVMDGWSLGVLVRDLFALYDGDHLLELKQDYLDYAVQEQAIDWEKEKVQLSYWKEKLSDLPTTQLATDFPRTAIESYRGSAVTVTFPANLVTQLQRVAQTTGSSLYMILLSVFQLLLSRYSGGKDVVVGSPVAGRFQSEWEKVIGYFVNTIVLRTDLSGNPTWNELIKRVKETVLDAFSHQQIPFDKVVEAVLPDRQLSTSPLFQAMFVLQNMDLECSTDSSLQLEPIILPQTIAKFDLTLTMVERKEELVAILEYNTDLFEASTIHRMLEQLEMLFRSLSTDQTIRIDEVNMVTTTERENWLELNHTEKLYSLQNLSTIFEEQVAQYPDAIAIQFEKQTCTYQELNDKANQMARFLASQGIRLGDKVGICLERSMELYISILGTVKLGAVYVPFDVNTPTERLIYQIQDAGLSIVLTSSKFADRFEQELFPCKFWEQIELQGFKTNNFMSPVTIDSLTYIMYTSGSTGHPKGVEITARGIVRLVQKPNYIDIDHSDIFLQMAPIAFDAATLEIWGAFLNGAKLVIMPPAIPTLEEISDAIRENQVTTLWLTAGLFQFMVDEHLDSLKGLRYLLTGGDVVSATHVKRVLALNGPTVINGYGPTENTTFTCCYAIPADWNGNTSVPIGSPITGTYVYILDEHGNEVPQGVPGELYIGGDGLALGYANRPDLTKEKFVTIPDKGRLYRSGDLVRYSSDGMVQFIGRLDYQVKIRGFRVELGEIEAVIATHSDVSDAVVLAKEGKQGGKQLVAYLKTDKTANWKLWLEGKLPSYMIPSIFVELSSFPLTSNGKVDRRKLDSFEITQETIEQVYAEPVTKEERKLYSIWSDVLGHSQFGLHDNFFSIGGHSLLATQIIARIHKVSGVSLPLQSLFAAPTIAGLALYVKQSQKNQSLFSIQVEKTNKIPASFGQKRLWFFDQYTSEKTLYHMPIVVEIKGSLEQTQLKQSYLELLERHTGMRTAFYFEEGQLLQQITEPSNDCFQYEDLRLVSNPEIEARKQISQMTAKPFDLSTGPLAILCAYQMTDEKWYLLFHMHHIVGDGASLSILIDEFFKLYQGKKLPKLPIQYADYAWQEQAWMETEEMQQELAYWKEQLADLPILDLPTDHPRRKEQTFAGATYTVTLPASLQEGLAEVCEQHGTTFYMTGLAVFQALLSRYTGATDIAIGSPIAGRSHLELEQLVGFFVNTLVFRTDLSGELTWNELLQRVKRVAVDAFAHATVPFERVVEEVAPDRHLSHSPLFQVMFLVENETWQAPRVEGLAIQEVELPQITAKFDLTLHLTQLENGIEATFSYNTDLWEEATIARMAGHLEQLMKQLVEHPEQLIPQATLLTDAEIQEQQTWNEVGEALPFVSVVEQIAQVVRATPDALAIVTENEAYTYEQWWHEATQLAHYLQKRGAQPGKVVALCSDRSPSMLVGMLAILQTGATYLPIDPHYPIDRIQYLMRDAWAQFVLVESSYQSYIDMPASQIISLDTGYVDWMEEPATPLKTAITPTDTAYLIYTSGSTGQPKGVAVSHASLSHLIHWHRSTYLRGTDRGTWIAGVAFDASVWEIWPTLASGASLYLPTEELRLDPVGLRDWLLENEITVSFVPTPLLEQLLSLEWPDELALKWLLTGGDQLRTSAPAGFPVTVINHYGPTENTVVATAGEVPAGSSRLPTIGRPICGVTCYVLDAHGQMLPVGIPGELYIGGRGVAQGYHGRPDWTQERFLDHPNWGRLYRTGDIVHWDSTGELHFVGRKDTQVSIRGFRVELGEIEGQLQSHPKVEQAVVVAHTGRLVAYVQGEGEPASWKTWLSSKLPAYMVPSIFHPMEHFPLTANGKIDRNALPEPIETNEQDYTAAETEQEAILIAIWEEVLGKSPIGIHDNFFQLGGDSILSIQVVSRAREKGMVLKPKQLFAHQTIAALASVAENEEAIAGEQGTLVGEVPLLPIQKWFLEQTKHPHHFNQSMLLQIGKAKEAWLQQTIQELIAHHDALRMRWEQTETGWTQSYQAEGYVQLEVVDLRHEEKKAEVLEQKANEAQASLHLTEGPVFRAIWFPWSKEEGRLLLIAHHLVMDGVSWRIVLEDIETIYSQVVTGKPITLPAKTSSYRQWAEHLQARAMTAEIESQRFNWEKIQGSSLPLDKSGENTEASVEQVQLILSSAETKQLITQTTQNTYASVEEILLTALSQSLHKWTGEQAHVIHMEGHGREEQAGIDLSRTVGWFTSLYPVVLKGKSFDTEEVLQDTKDMLREASKRSLSYGLLRHLHPTPLQEPTAPISFNYLGQFFSIQKNEQAQLIQRISDERTGNASAKEAVRPHLIDVVAVVMEDKMHITMLYSKAIFHDTTMHHFLQQYSDSLQALQTAKIKKYSLTDFPLADLQKYELSEINGKELEAVYPLSPLQNGMLFHSLYQHEVNEYVVQIGFILEGELDLSTYQKAWQAVIDRNAVLRTTFLWEGLSTPHQLVHRHGHLHCSGVDWRHLAKSDQADLLEAYLQQDRAQGFDVKSDALSRVHFIRLTDDSYQVIWSYHHLLIDGWSMPLLLNELMATYEAMMANLPVTLPAVRPFADYMNWIARQDREEAKQYWQQQLAEYESPVQLSVMNPKMSSKRKSVEAYLSFSKEKTADLTAFCRDQHITLHTLLQGTWSLLLQAFSGETDLVYGTTVSGRPAELRGVETMVGMMINTLPVRVRMQADVSVRNWLSNLQKSFQNMRQFEYCSLVEIQQWSDMKSNENLFDYLFVFENYPASEQAKETTLSMRFTHGKEEVHYPLTLVAAPGEQLHFKWMYHKDRFSTAVIEQLQSCFASLLDQLITNQNQTLRELTFHSTQEQRLLQLWAGEDTSVSTFVSIDKMVQQQAEKVANQLAMVEENTQISYQMVEESANKLAHYLIEQGIGCNSRVAIFMERSISMVVAQLAVLKTGAAYVPLDPDNPIDRIQYQIQDANVATTITSKQCAEEFHLIKLDKKIVIGLDDHKWRDFSTNSPEILISADQVAYLIYTSGSTGLPKGVAIKHGSLSELIHWHTSAYKLGTADHTSMIAGVAFDASVWEIWSALAAGSTIYIPADSIRQAAEELQEWLLAKEITQCFVPTPLLEQLMELDWIENSKLHTIWTGGDRLRRYPAASFPAKVVNHYGPTESTVVTTAILLDQHKPYLPPIGRPIPGRKVYVLDSLQRLVPIGVVGELWIGGSGLAKEYWNQPQTTAERFVHHPTFGRIYQTGDMVKWLDDGTLSFVGRNDAQVKINGYRLELGEIEAVLTSYPTIKDAVVIAMDHDNRKQLVAYVVSDQEEKSEWKTFLLQHLPVYMVPDLFVNLESLPLTANGKLDRSALPKPNVTDEYQPPQGDVEKKLCEIWSSILDVEQMGATDNVFLLGAHSLLVTRAISQINKIFQAKLPLQVVFENPTVRSMATQIPVTKAEQSIPIRDRTASMPLSYAEKRLWLMDQLLDNKEVYNIPVAFESEEELDLSAWKFGLEQMMIQHEILRTSYRKKEDGIPIRVISEEITVPLYVEEDEEQLFWKVKQPFDLSVGPLWRVMVTKDLKQCWIVMHHIITDGLSFHLFFDQLCSIYQAKISGNWQRKKSKALQYADYAAWQETQLFDASYWKEQLADLSPLALPTDFPRPKVQTSRGAAIAITWEIDIWNGIKALAKQSNATLFMTLLAMFQVLLHRYSGQDDIAVGTPVANREQLETEKMIGFFVNTLVMRGDLTGNPSFRSFVQKIRRTALDAYQHQSIPFEKVVEEVDPERSMDHSPLFQVMFTLQEEMKSNQSGFAVKALPITTSKYDMTLSIGESSSGAELVCEYNTDLFMPETIERLFAHFSQLAHELIENPDLKIGEVQFLTPSDEYKSTEKIASARLESSLSIQERIMFQAISTPMAIALEEEHVSITYRELNQKANQVAQFLRKQGVMTGDFVGICLERSCDLIISALAILKLGASYVPVDPAYPEARVQYLIEDAQLSLIISHSSQNHKLTTQVYYLDQIQSELDLMPVDEIEGITPITDVAYMIYTSGSTGLPKGVMISHESLLHLVQWHCKAYTLTPLDRTTLISGPAFDASVWEIWPTLASGGTLVIPSEETKLDAQKLQAFLIQQRISVSFLPTPLLESLLELDWPSQVSLRYLLTGGDALRIYPPNDFPVRVVNHYGPTENTVVSTAIELKPSTQQTTPPIGKPIDHVTVYILDKYGNQVPIGVAGELYVGGAGLAIGYYNQEALTTEKFIHHPIFGRLYQTGDIVKRLADGNLHFLGRRDRQVKIRGLRIELGEIEAGLRQLDSVSEAIVMEQNGQLIAYIVPKVLDDSLVSSWQDQLHTKLPSYMVPTYYVLLDAIPISANGKIDRSKLQKVEFSQTKRFVAPQTKEEKLIVSIWEEVLGVTVGLSDNFFQLGGHSLLAAKVIARMNQVLHQPIRLRQLFETPTIAGMLANAKDTESSLQFQKEDRPKKIPLSSAQERLWIFHQLQPDSVAYHIPLAIKLTGELNVSALEAAFHSIVHRHESLRTIFYQEHGKVYQAIRTFGESLVVQDCSMEDAVTRMHEDLKTPFDLIRDRLYRAYLYQVEQNVSILYLNLHHIIADGWSIQQLLQELWAGYTAICQQGEFIQAELPIQYADYAWQEQAWMETEEMQQELAYWKEQLADLPILDLPTDHPRRKEQTFAGATHAVTLPASLQEGLAEVCEQHGTTFYMTGLAVFQALLSRYTGATDIAIGSPIAGRSHVELEQLIGFFVNTLVFRTDLSGELTWNELLQRVKRVAVDAFAHATVPFERVVEEVAPDRHLSHSPLFQVMFSVENETWQAPRVEGLAIQEVELPQTTAKFDLTLHLTQLENGIEATFSYNTDLWEEATIARMAGHLEQLMKQLVEHPEQLIPQATLLTDAEIQEQQTWNEVGEALPFVSVVEQIAQVVRATPDALAIVTENEAYTYEQWWHEATQLAHYLQKRGAQPGKVVALCSDRSPSMLVGMLAILQTGATYLPIDPHYPIDRIQYLMRDAWAQFVLVESSYQSYIDMPASQIISLDTGYVDWMEEPATPLKTAITPTDTAYLIYTSGSTGQPKGVAVSHASLSHLIHWHRSTYLRGTDRGTWIAGVAFDASVWEIWPTLASGASLYLPTEELRLDPVGLRDWLLENEITVSFVPTPLLEQLLSLEWPDELALKWLLTGGDQLRTSAPAGFPVTVINHYGPTENTVVATAGEVPAGSSRLPTIGRPICGVTCYVLDAHGQMLPVGIPGELYIGGRGVAQGYHGRPDWTQERFLDHPNWGRLYRTGDIVHWDSTGELHFVGRKDTQVSIRGFRVELGEIEGQLQSHPKVEQAVVVAHTGRLVAYVQGEGEPASWKTWLSSKLPAYMVPSIFHPMEHFPLTANGKIDRNALPEPIETNEQDYTAAETEQEAILIAIWEEVLGKSPIGIHDNFFQLGGDSILSIQVVSRAREKGMVLKPKQLFAHQTIAALASVAENEEAIAGEQGTLVGEVPLLPIQKWFLEQTKHPHHFNQSMLLQIGKAKEAWLQQTIQELIAHHDALRMRWEQTETGWTQSYQAEGYVQLEVVDLRHEEKKAEVLEQKANEAQASLHLTEGPVFRAIWFPCSKEEGRLLLIAHHLVMDGVSWRIVLEDIETIYSQVATGKPITLPAKTSSYRQWAEHLQARAMTAEIESQRDQWQQVKRTTLPQDKLGLNSEESVDQVQLLLTSQETDQLLTDTTRRTHATVEEILLTALTQSLQQWTGDAVHTIHMEGHGRDEQEGIDLSRTVGWFTSLYPVMFKPKSSSVSEVLQVVKETLRERSKQGISYGLLQHLHTNPLPAVHAPISFNYLGQFRSNEQTDQAALIHGNATESTGKSIAPEAVRPHMIDVVAVMNQGRLQITWLYSKNIHYTTSLEQLKNYFHSYLQSLMMGKEKNVGMTASDFPEADLSKKDMQKVLQFLKKKSKGR</sequence>
<dbReference type="RefSeq" id="WP_160800558.1">
    <property type="nucleotide sequence ID" value="NZ_WUUL01000003.1"/>
</dbReference>
<dbReference type="Gene3D" id="3.30.300.30">
    <property type="match status" value="5"/>
</dbReference>
<evidence type="ECO:0000256" key="6">
    <source>
        <dbReference type="ARBA" id="ARBA00023194"/>
    </source>
</evidence>
<comment type="similarity">
    <text evidence="2">Belongs to the ATP-dependent AMP-binding enzyme family.</text>
</comment>
<dbReference type="SMART" id="SM00823">
    <property type="entry name" value="PKS_PP"/>
    <property type="match status" value="4"/>
</dbReference>
<keyword evidence="9" id="KW-1185">Reference proteome</keyword>
<dbReference type="PANTHER" id="PTHR45527">
    <property type="entry name" value="NONRIBOSOMAL PEPTIDE SYNTHETASE"/>
    <property type="match status" value="1"/>
</dbReference>
<dbReference type="InterPro" id="IPR010071">
    <property type="entry name" value="AA_adenyl_dom"/>
</dbReference>
<keyword evidence="4" id="KW-0597">Phosphoprotein</keyword>
<keyword evidence="6" id="KW-0045">Antibiotic biosynthesis</keyword>
<dbReference type="FunFam" id="3.30.300.30:FF:000015">
    <property type="entry name" value="Nonribosomal peptide synthase SidD"/>
    <property type="match status" value="1"/>
</dbReference>
<dbReference type="CDD" id="cd12117">
    <property type="entry name" value="A_NRPS_Srf_like"/>
    <property type="match status" value="1"/>
</dbReference>
<evidence type="ECO:0000256" key="5">
    <source>
        <dbReference type="ARBA" id="ARBA00022737"/>
    </source>
</evidence>
<dbReference type="FunFam" id="1.10.1200.10:FF:000005">
    <property type="entry name" value="Nonribosomal peptide synthetase 1"/>
    <property type="match status" value="2"/>
</dbReference>
<dbReference type="Gene3D" id="3.30.559.30">
    <property type="entry name" value="Nonribosomal peptide synthetase, condensation domain"/>
    <property type="match status" value="7"/>
</dbReference>
<comment type="caution">
    <text evidence="8">The sequence shown here is derived from an EMBL/GenBank/DDBJ whole genome shotgun (WGS) entry which is preliminary data.</text>
</comment>
<dbReference type="NCBIfam" id="TIGR01720">
    <property type="entry name" value="NRPS-para261"/>
    <property type="match status" value="2"/>
</dbReference>
<dbReference type="InterPro" id="IPR023213">
    <property type="entry name" value="CAT-like_dom_sf"/>
</dbReference>
<dbReference type="CDD" id="cd19534">
    <property type="entry name" value="E_NRPS"/>
    <property type="match status" value="2"/>
</dbReference>
<dbReference type="InterPro" id="IPR000873">
    <property type="entry name" value="AMP-dep_synth/lig_dom"/>
</dbReference>
<dbReference type="NCBIfam" id="NF003417">
    <property type="entry name" value="PRK04813.1"/>
    <property type="match status" value="5"/>
</dbReference>
<dbReference type="InterPro" id="IPR010060">
    <property type="entry name" value="NRPS_synth"/>
</dbReference>
<dbReference type="InterPro" id="IPR020806">
    <property type="entry name" value="PKS_PP-bd"/>
</dbReference>
<dbReference type="Gene3D" id="3.30.559.10">
    <property type="entry name" value="Chloramphenicol acetyltransferase-like domain"/>
    <property type="match status" value="7"/>
</dbReference>
<dbReference type="EMBL" id="WUUL01000003">
    <property type="protein sequence ID" value="MXQ53196.1"/>
    <property type="molecule type" value="Genomic_DNA"/>
</dbReference>
<reference evidence="8 9" key="1">
    <citation type="submission" date="2019-12" db="EMBL/GenBank/DDBJ databases">
        <title>Whole-genome analyses of novel actinobacteria.</title>
        <authorList>
            <person name="Sahin N."/>
            <person name="Saygin H."/>
        </authorList>
    </citation>
    <scope>NUCLEOTIDE SEQUENCE [LARGE SCALE GENOMIC DNA]</scope>
    <source>
        <strain evidence="8 9">KC615</strain>
    </source>
</reference>
<accession>A0A6I4VTN1</accession>
<dbReference type="FunFam" id="3.40.50.980:FF:000001">
    <property type="entry name" value="Non-ribosomal peptide synthetase"/>
    <property type="match status" value="5"/>
</dbReference>
<dbReference type="FunFam" id="1.10.1200.10:FF:000016">
    <property type="entry name" value="Non-ribosomal peptide synthase"/>
    <property type="match status" value="1"/>
</dbReference>
<feature type="domain" description="Carrier" evidence="7">
    <location>
        <begin position="1115"/>
        <end position="1190"/>
    </location>
</feature>
<dbReference type="GO" id="GO:0005737">
    <property type="term" value="C:cytoplasm"/>
    <property type="evidence" value="ECO:0007669"/>
    <property type="project" value="TreeGrafter"/>
</dbReference>
<dbReference type="Gene3D" id="3.40.50.980">
    <property type="match status" value="10"/>
</dbReference>
<dbReference type="InterPro" id="IPR036736">
    <property type="entry name" value="ACP-like_sf"/>
</dbReference>
<dbReference type="PROSITE" id="PS00012">
    <property type="entry name" value="PHOSPHOPANTETHEINE"/>
    <property type="match status" value="5"/>
</dbReference>
<dbReference type="PROSITE" id="PS00455">
    <property type="entry name" value="AMP_BINDING"/>
    <property type="match status" value="5"/>
</dbReference>
<dbReference type="Proteomes" id="UP000430692">
    <property type="component" value="Unassembled WGS sequence"/>
</dbReference>
<proteinExistence type="inferred from homology"/>
<evidence type="ECO:0000256" key="1">
    <source>
        <dbReference type="ARBA" id="ARBA00001957"/>
    </source>
</evidence>
<dbReference type="GO" id="GO:0031177">
    <property type="term" value="F:phosphopantetheine binding"/>
    <property type="evidence" value="ECO:0007669"/>
    <property type="project" value="InterPro"/>
</dbReference>
<dbReference type="CDD" id="cd05930">
    <property type="entry name" value="A_NRPS"/>
    <property type="match status" value="3"/>
</dbReference>